<gene>
    <name evidence="4" type="ORF">T310_5006</name>
</gene>
<dbReference type="STRING" id="1408163.A0A0F4YRU6"/>
<evidence type="ECO:0000313" key="5">
    <source>
        <dbReference type="Proteomes" id="UP000053958"/>
    </source>
</evidence>
<dbReference type="GO" id="GO:0016747">
    <property type="term" value="F:acyltransferase activity, transferring groups other than amino-acyl groups"/>
    <property type="evidence" value="ECO:0007669"/>
    <property type="project" value="InterPro"/>
</dbReference>
<dbReference type="OrthoDB" id="2744543at2759"/>
<evidence type="ECO:0000256" key="1">
    <source>
        <dbReference type="ARBA" id="ARBA00022679"/>
    </source>
</evidence>
<dbReference type="RefSeq" id="XP_013327581.1">
    <property type="nucleotide sequence ID" value="XM_013472127.1"/>
</dbReference>
<keyword evidence="2" id="KW-0012">Acyltransferase</keyword>
<dbReference type="PROSITE" id="PS51186">
    <property type="entry name" value="GNAT"/>
    <property type="match status" value="1"/>
</dbReference>
<keyword evidence="5" id="KW-1185">Reference proteome</keyword>
<dbReference type="InterPro" id="IPR016181">
    <property type="entry name" value="Acyl_CoA_acyltransferase"/>
</dbReference>
<protein>
    <submittedName>
        <fullName evidence="4">GNAT family acetyltransferase</fullName>
    </submittedName>
</protein>
<dbReference type="PANTHER" id="PTHR43800">
    <property type="entry name" value="PEPTIDYL-LYSINE N-ACETYLTRANSFERASE YJAB"/>
    <property type="match status" value="1"/>
</dbReference>
<keyword evidence="1 4" id="KW-0808">Transferase</keyword>
<name>A0A0F4YRU6_RASE3</name>
<dbReference type="InterPro" id="IPR000182">
    <property type="entry name" value="GNAT_dom"/>
</dbReference>
<dbReference type="GeneID" id="25317353"/>
<reference evidence="4 5" key="1">
    <citation type="submission" date="2015-04" db="EMBL/GenBank/DDBJ databases">
        <authorList>
            <person name="Heijne W.H."/>
            <person name="Fedorova N.D."/>
            <person name="Nierman W.C."/>
            <person name="Vollebregt A.W."/>
            <person name="Zhao Z."/>
            <person name="Wu L."/>
            <person name="Kumar M."/>
            <person name="Stam H."/>
            <person name="van den Berg M.A."/>
            <person name="Pel H.J."/>
        </authorList>
    </citation>
    <scope>NUCLEOTIDE SEQUENCE [LARGE SCALE GENOMIC DNA]</scope>
    <source>
        <strain evidence="4 5">CBS 393.64</strain>
    </source>
</reference>
<dbReference type="EMBL" id="LASV01000215">
    <property type="protein sequence ID" value="KKA20969.1"/>
    <property type="molecule type" value="Genomic_DNA"/>
</dbReference>
<dbReference type="CDD" id="cd04301">
    <property type="entry name" value="NAT_SF"/>
    <property type="match status" value="1"/>
</dbReference>
<evidence type="ECO:0000256" key="2">
    <source>
        <dbReference type="ARBA" id="ARBA00023315"/>
    </source>
</evidence>
<evidence type="ECO:0000259" key="3">
    <source>
        <dbReference type="PROSITE" id="PS51186"/>
    </source>
</evidence>
<dbReference type="PANTHER" id="PTHR43800:SF1">
    <property type="entry name" value="PEPTIDYL-LYSINE N-ACETYLTRANSFERASE YJAB"/>
    <property type="match status" value="1"/>
</dbReference>
<evidence type="ECO:0000313" key="4">
    <source>
        <dbReference type="EMBL" id="KKA20969.1"/>
    </source>
</evidence>
<sequence length="177" mass="20111">MATNPSNDDQISIRHARPEDVPFLAAVETSAAALFRTVNLGWIADMPPMEPSLLHRMISRNRVWVAVTSDVPVAFSAAEPKDGLFYIAELSVHREWQRKGIATKLIAEMERQARQEGFSHLSLTTYRDIEWNGKFYAKLGFVEVEPAAAGVQHVKELEDEREKGHDITRRIWLEISN</sequence>
<dbReference type="AlphaFoldDB" id="A0A0F4YRU6"/>
<organism evidence="4 5">
    <name type="scientific">Rasamsonia emersonii (strain ATCC 16479 / CBS 393.64 / IMI 116815)</name>
    <dbReference type="NCBI Taxonomy" id="1408163"/>
    <lineage>
        <taxon>Eukaryota</taxon>
        <taxon>Fungi</taxon>
        <taxon>Dikarya</taxon>
        <taxon>Ascomycota</taxon>
        <taxon>Pezizomycotina</taxon>
        <taxon>Eurotiomycetes</taxon>
        <taxon>Eurotiomycetidae</taxon>
        <taxon>Eurotiales</taxon>
        <taxon>Trichocomaceae</taxon>
        <taxon>Rasamsonia</taxon>
    </lineage>
</organism>
<dbReference type="Proteomes" id="UP000053958">
    <property type="component" value="Unassembled WGS sequence"/>
</dbReference>
<comment type="caution">
    <text evidence="4">The sequence shown here is derived from an EMBL/GenBank/DDBJ whole genome shotgun (WGS) entry which is preliminary data.</text>
</comment>
<feature type="domain" description="N-acetyltransferase" evidence="3">
    <location>
        <begin position="11"/>
        <end position="164"/>
    </location>
</feature>
<accession>A0A0F4YRU6</accession>
<dbReference type="SUPFAM" id="SSF55729">
    <property type="entry name" value="Acyl-CoA N-acyltransferases (Nat)"/>
    <property type="match status" value="1"/>
</dbReference>
<dbReference type="Pfam" id="PF00583">
    <property type="entry name" value="Acetyltransf_1"/>
    <property type="match status" value="1"/>
</dbReference>
<dbReference type="Gene3D" id="3.40.630.30">
    <property type="match status" value="1"/>
</dbReference>
<proteinExistence type="predicted"/>